<dbReference type="GO" id="GO:0034755">
    <property type="term" value="P:iron ion transmembrane transport"/>
    <property type="evidence" value="ECO:0007669"/>
    <property type="project" value="TreeGrafter"/>
</dbReference>
<feature type="transmembrane region" description="Helical" evidence="6">
    <location>
        <begin position="296"/>
        <end position="328"/>
    </location>
</feature>
<organism evidence="7 8">
    <name type="scientific">Arthrobacter subterraneus</name>
    <dbReference type="NCBI Taxonomy" id="335973"/>
    <lineage>
        <taxon>Bacteria</taxon>
        <taxon>Bacillati</taxon>
        <taxon>Actinomycetota</taxon>
        <taxon>Actinomycetes</taxon>
        <taxon>Micrococcales</taxon>
        <taxon>Micrococcaceae</taxon>
        <taxon>Arthrobacter</taxon>
    </lineage>
</organism>
<evidence type="ECO:0000256" key="2">
    <source>
        <dbReference type="ARBA" id="ARBA00022692"/>
    </source>
</evidence>
<keyword evidence="3 6" id="KW-1133">Transmembrane helix</keyword>
<feature type="transmembrane region" description="Helical" evidence="6">
    <location>
        <begin position="203"/>
        <end position="226"/>
    </location>
</feature>
<dbReference type="PANTHER" id="PTHR11706:SF3">
    <property type="entry name" value="METAL ION TRANSPORT PROTEIN"/>
    <property type="match status" value="1"/>
</dbReference>
<evidence type="ECO:0000256" key="3">
    <source>
        <dbReference type="ARBA" id="ARBA00022989"/>
    </source>
</evidence>
<feature type="transmembrane region" description="Helical" evidence="6">
    <location>
        <begin position="31"/>
        <end position="55"/>
    </location>
</feature>
<dbReference type="InterPro" id="IPR001046">
    <property type="entry name" value="NRAMP_fam"/>
</dbReference>
<protein>
    <submittedName>
        <fullName evidence="7">Mn2+ and Fe2+ transporters of the NRAMP family</fullName>
    </submittedName>
</protein>
<evidence type="ECO:0000256" key="1">
    <source>
        <dbReference type="ARBA" id="ARBA00004141"/>
    </source>
</evidence>
<dbReference type="PANTHER" id="PTHR11706">
    <property type="entry name" value="SOLUTE CARRIER PROTEIN FAMILY 11 MEMBER"/>
    <property type="match status" value="1"/>
</dbReference>
<feature type="transmembrane region" description="Helical" evidence="6">
    <location>
        <begin position="349"/>
        <end position="366"/>
    </location>
</feature>
<keyword evidence="4 6" id="KW-0472">Membrane</keyword>
<dbReference type="Pfam" id="PF01566">
    <property type="entry name" value="Nramp"/>
    <property type="match status" value="1"/>
</dbReference>
<dbReference type="NCBIfam" id="NF037982">
    <property type="entry name" value="Nramp_1"/>
    <property type="match status" value="2"/>
</dbReference>
<reference evidence="7 8" key="1">
    <citation type="submission" date="2016-10" db="EMBL/GenBank/DDBJ databases">
        <authorList>
            <person name="de Groot N.N."/>
        </authorList>
    </citation>
    <scope>NUCLEOTIDE SEQUENCE [LARGE SCALE GENOMIC DNA]</scope>
    <source>
        <strain evidence="7 8">NP_1H</strain>
    </source>
</reference>
<evidence type="ECO:0000256" key="6">
    <source>
        <dbReference type="SAM" id="Phobius"/>
    </source>
</evidence>
<keyword evidence="2 6" id="KW-0812">Transmembrane</keyword>
<name>A0A1G8FIS5_9MICC</name>
<sequence>MERVDVLKSQLESEPATGNEPPKSFGRRLKFIGPGLIVAATGVGAGDFIMASIAGADYGWALMWAVLVGAAIKLLLSEGIGRWYLASGQTFLQGWHSLGWWATGYLGIYTVIFGIVYGAAVPAVSALVLTALFPGSIFWLWAVLSGLAGFIFVWFGRFGFLEKAMTVLVGVMFVTVVGSAIVIMFNIGQSDYSLAPSVPEGSFIRILGIIGGVGGTITLTCYSYWIHAKGWKGKKWIPMMRFDITSAYIITAIFAVSILIIAAELLFGTGQTIEGNEGLVGLADTYGERFGDPARWALLVGIWAAVFTSILGPWHGISYIFADLVRLIQDHRRKTVTSHESISEKDTSFRIYLAWMTFPPMLLLFLERPLLMVLAYGVLGAIFMPLLSIGLLYLLNSKKVEPAYRNGKINNVLLVLVVLLFLFLGGGELVDAISG</sequence>
<gene>
    <name evidence="7" type="ORF">SAMN04488693_10377</name>
</gene>
<feature type="transmembrane region" description="Helical" evidence="6">
    <location>
        <begin position="61"/>
        <end position="85"/>
    </location>
</feature>
<dbReference type="GO" id="GO:0005886">
    <property type="term" value="C:plasma membrane"/>
    <property type="evidence" value="ECO:0007669"/>
    <property type="project" value="TreeGrafter"/>
</dbReference>
<proteinExistence type="predicted"/>
<dbReference type="GO" id="GO:0015086">
    <property type="term" value="F:cadmium ion transmembrane transporter activity"/>
    <property type="evidence" value="ECO:0007669"/>
    <property type="project" value="TreeGrafter"/>
</dbReference>
<dbReference type="EMBL" id="FNDT01000003">
    <property type="protein sequence ID" value="SDH82002.1"/>
    <property type="molecule type" value="Genomic_DNA"/>
</dbReference>
<feature type="transmembrane region" description="Helical" evidence="6">
    <location>
        <begin position="106"/>
        <end position="132"/>
    </location>
</feature>
<dbReference type="OrthoDB" id="9787548at2"/>
<dbReference type="AlphaFoldDB" id="A0A1G8FIS5"/>
<evidence type="ECO:0000256" key="5">
    <source>
        <dbReference type="SAM" id="MobiDB-lite"/>
    </source>
</evidence>
<feature type="transmembrane region" description="Helical" evidence="6">
    <location>
        <begin position="372"/>
        <end position="395"/>
    </location>
</feature>
<feature type="region of interest" description="Disordered" evidence="5">
    <location>
        <begin position="1"/>
        <end position="22"/>
    </location>
</feature>
<comment type="subcellular location">
    <subcellularLocation>
        <location evidence="1">Membrane</location>
        <topology evidence="1">Multi-pass membrane protein</topology>
    </subcellularLocation>
</comment>
<feature type="transmembrane region" description="Helical" evidence="6">
    <location>
        <begin position="407"/>
        <end position="426"/>
    </location>
</feature>
<dbReference type="STRING" id="335973.SAMN04488693_10377"/>
<feature type="transmembrane region" description="Helical" evidence="6">
    <location>
        <begin position="247"/>
        <end position="267"/>
    </location>
</feature>
<dbReference type="GO" id="GO:0005384">
    <property type="term" value="F:manganese ion transmembrane transporter activity"/>
    <property type="evidence" value="ECO:0007669"/>
    <property type="project" value="TreeGrafter"/>
</dbReference>
<evidence type="ECO:0000313" key="8">
    <source>
        <dbReference type="Proteomes" id="UP000199258"/>
    </source>
</evidence>
<accession>A0A1G8FIS5</accession>
<keyword evidence="8" id="KW-1185">Reference proteome</keyword>
<feature type="transmembrane region" description="Helical" evidence="6">
    <location>
        <begin position="138"/>
        <end position="155"/>
    </location>
</feature>
<dbReference type="Proteomes" id="UP000199258">
    <property type="component" value="Unassembled WGS sequence"/>
</dbReference>
<evidence type="ECO:0000313" key="7">
    <source>
        <dbReference type="EMBL" id="SDH82002.1"/>
    </source>
</evidence>
<feature type="transmembrane region" description="Helical" evidence="6">
    <location>
        <begin position="167"/>
        <end position="188"/>
    </location>
</feature>
<evidence type="ECO:0000256" key="4">
    <source>
        <dbReference type="ARBA" id="ARBA00023136"/>
    </source>
</evidence>